<feature type="compositionally biased region" description="Basic residues" evidence="6">
    <location>
        <begin position="335"/>
        <end position="347"/>
    </location>
</feature>
<dbReference type="InterPro" id="IPR043128">
    <property type="entry name" value="Rev_trsase/Diguanyl_cyclase"/>
</dbReference>
<evidence type="ECO:0008006" key="12">
    <source>
        <dbReference type="Google" id="ProtNLM"/>
    </source>
</evidence>
<sequence length="1869" mass="215777">HGSDSPLSVGHGSNGPLSIGHGEGNKLKKTINENDSLFEQSEQASLKKQINILRRELYNFAKESLIDPDNSEAATLASFKFKQLEAIQKYYEFLFGAEAVMSNEYNTAVPIETPYFQWRGHTFMNKKFIFSNVDACLTQFENVLESRAMNVETNWKRIIKARMSTGMANWAKEVIKKNNMITWNQFKLLLKSKYSCSEAEERKAAVNQMKSLKLSKFDSIEAFLEKFMELKEQSGITEDTLLVDYLLKGLNHEMYTQVNLLISASRDQDKNTIDAAISYLRSVYELYERDPHFKLEKQRKIDEMKDQVFKQVLEASNRNSRKPIGPSFGSSYHSSNHRNSNHQRGRFNSHQNFQSRFKSPIPGPYVHRHNDRRHRACYDCGFTPFTMAHKNECPGKVNEDRNRNENRNDIVPKPIQDPKNNNNDTDSENEESHQTFAALSINTEMDTDCKLNTNNFSEMPLQSNMSANNPLYLPIILENDNVSVRTWFLLDTGCTFSAISPKLASYLNVKLINKNGIIKLAKNNSVVERKGCTQNEIKITYGNKITSAQFEIFDLFDNLHCVIGMNLLTKIGIIIGNVITEWGNEIGYDIPVIDPTPYKPNETPFGTEAERNMMLQQLEPFLQQNKNISPKAYCTIPDSEITLPVRTDISVNTYRRQFPIAEALRPIVQKQVEKWRDNGIIKPAEPGTPHNSPIFPVRKKNPQGEYAGDCRVVIDCRLINAALDLTKIDRFPLPLISDLHKKMSKHSLYTVIDLSQCFHSFKIKRESRPYLTFTDMNGFTWSFSHCPFGITMISSVAQRILSILFEDLKDQVTNFIDDVTIHTENDLQKHTETVKVVLDRLTRANLRVNTEKMHFAQKSVFILGFCMSEKGLALDPRKVSNILDWKPTVANSRELSSRLGLINFFRSHLPNLSTLTAPLDKLRNVKDIKAVWTQEHSNIMTKLQQLLVNAPVLSTPNLKYDMCLATDSSAFGIGAALYQVIHNKIYYIGFVARRLAPSETRWGSSKRELAAVAYAFQRFHQWLYGRHFHLFVDNTGILYLHSKEKINRMVENFYETIFEMDFDITYCMGMKNILADQLSRIFWPNSLVEGENQQLAIKSQIKEQTSAKLQTNITPINEELDKKQIDKISKTVSKNIENKEIHTKKLKRKEKIDENKRKNKKLKRNETDIKEISNITKERINKKVNNNVQKEIGETINNNNQNIIVTKKVQKGKQKNIKESNDKEIERSTQLHRDKFRTRAGIIHKKWNEKDISKLENIEDSQEINISEYTKREAPEERKELKEISTSESRETIKGNTIDPEKVGKMHKLNKRSIDSEADADGKKDTKLISLQESLNSNTKLKNTNVPQIKNKLNLPHSEYDIYIPNSENELYMHIDKDKTNINNQKNLNINNIISDNISDNNLYTCISHLNVYQAPKNEEEKQNILEKSHILGHFGIHAMETIIHQDLNYHWKGLRDDITTYIRKCHKCQKFNLAKHVYHPPKQEAPGGIMDHVVFDLGTFDCTTPRGNNYILVVLDLFSRFIILRAIPDKTAITVAKELVSVFSLFGYPCIVGHDRGQEFNSILLENILKHAGVENRASLPFTPQGNSCCEAAVKSTKTIIMKMLEGRREDWDLYIDGTALCLNIHRSRLHGMRPFTVMFHREPNEFKDYTDLQPVLPDKEIDVEAFKKKLDLIDRIVVPAIRDQILQTQKKDSTYFRKRHRILENPYPIGATVMIKNIENKNNKTDPNYEGPFYVHGHTRNGSYILVDKTNTFLARDIPTQQLKLISEENVDKESNKQVYEVQAIVKHRGTSPNYEYLTRWKGYTSEDDTWEKPDAFDSIEPIKIYWARVGANLKSKNNNKAPRSLNRRRIPTREDKSRNKRNRLES</sequence>
<name>A0A8H7QDL9_9FUNG</name>
<evidence type="ECO:0000256" key="4">
    <source>
        <dbReference type="ARBA" id="ARBA00022759"/>
    </source>
</evidence>
<evidence type="ECO:0000259" key="7">
    <source>
        <dbReference type="PROSITE" id="PS50013"/>
    </source>
</evidence>
<feature type="region of interest" description="Disordered" evidence="6">
    <location>
        <begin position="1838"/>
        <end position="1869"/>
    </location>
</feature>
<dbReference type="GO" id="GO:0015074">
    <property type="term" value="P:DNA integration"/>
    <property type="evidence" value="ECO:0007669"/>
    <property type="project" value="InterPro"/>
</dbReference>
<dbReference type="InterPro" id="IPR041577">
    <property type="entry name" value="RT_RNaseH_2"/>
</dbReference>
<evidence type="ECO:0000256" key="5">
    <source>
        <dbReference type="ARBA" id="ARBA00023268"/>
    </source>
</evidence>
<evidence type="ECO:0000256" key="1">
    <source>
        <dbReference type="ARBA" id="ARBA00022679"/>
    </source>
</evidence>
<organism evidence="10 11">
    <name type="scientific">Mucor plumbeus</name>
    <dbReference type="NCBI Taxonomy" id="97098"/>
    <lineage>
        <taxon>Eukaryota</taxon>
        <taxon>Fungi</taxon>
        <taxon>Fungi incertae sedis</taxon>
        <taxon>Mucoromycota</taxon>
        <taxon>Mucoromycotina</taxon>
        <taxon>Mucoromycetes</taxon>
        <taxon>Mucorales</taxon>
        <taxon>Mucorineae</taxon>
        <taxon>Mucoraceae</taxon>
        <taxon>Mucor</taxon>
    </lineage>
</organism>
<evidence type="ECO:0000256" key="2">
    <source>
        <dbReference type="ARBA" id="ARBA00022695"/>
    </source>
</evidence>
<dbReference type="InterPro" id="IPR023780">
    <property type="entry name" value="Chromo_domain"/>
</dbReference>
<dbReference type="PROSITE" id="PS50878">
    <property type="entry name" value="RT_POL"/>
    <property type="match status" value="1"/>
</dbReference>
<dbReference type="Pfam" id="PF00665">
    <property type="entry name" value="rve"/>
    <property type="match status" value="1"/>
</dbReference>
<dbReference type="InterPro" id="IPR021109">
    <property type="entry name" value="Peptidase_aspartic_dom_sf"/>
</dbReference>
<dbReference type="InterPro" id="IPR016197">
    <property type="entry name" value="Chromo-like_dom_sf"/>
</dbReference>
<feature type="non-terminal residue" evidence="10">
    <location>
        <position position="1"/>
    </location>
</feature>
<dbReference type="PROSITE" id="PS50994">
    <property type="entry name" value="INTEGRASE"/>
    <property type="match status" value="1"/>
</dbReference>
<feature type="region of interest" description="Disordered" evidence="6">
    <location>
        <begin position="389"/>
        <end position="433"/>
    </location>
</feature>
<dbReference type="SMART" id="SM00298">
    <property type="entry name" value="CHROMO"/>
    <property type="match status" value="1"/>
</dbReference>
<keyword evidence="5" id="KW-0511">Multifunctional enzyme</keyword>
<gene>
    <name evidence="10" type="ORF">INT46_002651</name>
</gene>
<evidence type="ECO:0000259" key="8">
    <source>
        <dbReference type="PROSITE" id="PS50878"/>
    </source>
</evidence>
<dbReference type="InterPro" id="IPR036397">
    <property type="entry name" value="RNaseH_sf"/>
</dbReference>
<dbReference type="Gene3D" id="1.10.340.70">
    <property type="match status" value="1"/>
</dbReference>
<dbReference type="GO" id="GO:0003676">
    <property type="term" value="F:nucleic acid binding"/>
    <property type="evidence" value="ECO:0007669"/>
    <property type="project" value="InterPro"/>
</dbReference>
<feature type="region of interest" description="Disordered" evidence="6">
    <location>
        <begin position="1"/>
        <end position="26"/>
    </location>
</feature>
<protein>
    <recommendedName>
        <fullName evidence="12">Reverse transcriptase</fullName>
    </recommendedName>
</protein>
<dbReference type="Pfam" id="PF17921">
    <property type="entry name" value="Integrase_H2C2"/>
    <property type="match status" value="1"/>
</dbReference>
<proteinExistence type="predicted"/>
<dbReference type="InterPro" id="IPR043502">
    <property type="entry name" value="DNA/RNA_pol_sf"/>
</dbReference>
<dbReference type="InterPro" id="IPR000477">
    <property type="entry name" value="RT_dom"/>
</dbReference>
<dbReference type="PROSITE" id="PS50013">
    <property type="entry name" value="CHROMO_2"/>
    <property type="match status" value="1"/>
</dbReference>
<feature type="domain" description="Integrase catalytic" evidence="9">
    <location>
        <begin position="1483"/>
        <end position="1644"/>
    </location>
</feature>
<dbReference type="Gene3D" id="3.10.10.10">
    <property type="entry name" value="HIV Type 1 Reverse Transcriptase, subunit A, domain 1"/>
    <property type="match status" value="1"/>
</dbReference>
<dbReference type="PANTHER" id="PTHR37984">
    <property type="entry name" value="PROTEIN CBG26694"/>
    <property type="match status" value="1"/>
</dbReference>
<keyword evidence="4" id="KW-0255">Endonuclease</keyword>
<dbReference type="Gene3D" id="2.40.50.40">
    <property type="match status" value="1"/>
</dbReference>
<dbReference type="Pfam" id="PF00078">
    <property type="entry name" value="RVT_1"/>
    <property type="match status" value="1"/>
</dbReference>
<feature type="domain" description="Chromo" evidence="7">
    <location>
        <begin position="1782"/>
        <end position="1831"/>
    </location>
</feature>
<evidence type="ECO:0000313" key="11">
    <source>
        <dbReference type="Proteomes" id="UP000650833"/>
    </source>
</evidence>
<dbReference type="InterPro" id="IPR041588">
    <property type="entry name" value="Integrase_H2C2"/>
</dbReference>
<dbReference type="SUPFAM" id="SSF53098">
    <property type="entry name" value="Ribonuclease H-like"/>
    <property type="match status" value="1"/>
</dbReference>
<dbReference type="Pfam" id="PF17919">
    <property type="entry name" value="RT_RNaseH_2"/>
    <property type="match status" value="1"/>
</dbReference>
<keyword evidence="4" id="KW-0378">Hydrolase</keyword>
<dbReference type="CDD" id="cd01647">
    <property type="entry name" value="RT_LTR"/>
    <property type="match status" value="1"/>
</dbReference>
<dbReference type="GO" id="GO:0005634">
    <property type="term" value="C:nucleus"/>
    <property type="evidence" value="ECO:0007669"/>
    <property type="project" value="UniProtKB-ARBA"/>
</dbReference>
<feature type="region of interest" description="Disordered" evidence="6">
    <location>
        <begin position="1271"/>
        <end position="1300"/>
    </location>
</feature>
<feature type="region of interest" description="Disordered" evidence="6">
    <location>
        <begin position="314"/>
        <end position="347"/>
    </location>
</feature>
<dbReference type="InterPro" id="IPR050951">
    <property type="entry name" value="Retrovirus_Pol_polyprotein"/>
</dbReference>
<reference evidence="10" key="1">
    <citation type="submission" date="2020-12" db="EMBL/GenBank/DDBJ databases">
        <title>Metabolic potential, ecology and presence of endohyphal bacteria is reflected in genomic diversity of Mucoromycotina.</title>
        <authorList>
            <person name="Muszewska A."/>
            <person name="Okrasinska A."/>
            <person name="Steczkiewicz K."/>
            <person name="Drgas O."/>
            <person name="Orlowska M."/>
            <person name="Perlinska-Lenart U."/>
            <person name="Aleksandrzak-Piekarczyk T."/>
            <person name="Szatraj K."/>
            <person name="Zielenkiewicz U."/>
            <person name="Pilsyk S."/>
            <person name="Malc E."/>
            <person name="Mieczkowski P."/>
            <person name="Kruszewska J.S."/>
            <person name="Biernat P."/>
            <person name="Pawlowska J."/>
        </authorList>
    </citation>
    <scope>NUCLEOTIDE SEQUENCE</scope>
    <source>
        <strain evidence="10">CBS 226.32</strain>
    </source>
</reference>
<comment type="caution">
    <text evidence="10">The sequence shown here is derived from an EMBL/GenBank/DDBJ whole genome shotgun (WGS) entry which is preliminary data.</text>
</comment>
<evidence type="ECO:0000313" key="10">
    <source>
        <dbReference type="EMBL" id="KAG2189718.1"/>
    </source>
</evidence>
<keyword evidence="2" id="KW-0548">Nucleotidyltransferase</keyword>
<dbReference type="CDD" id="cd09274">
    <property type="entry name" value="RNase_HI_RT_Ty3"/>
    <property type="match status" value="1"/>
</dbReference>
<dbReference type="Pfam" id="PF13650">
    <property type="entry name" value="Asp_protease_2"/>
    <property type="match status" value="1"/>
</dbReference>
<dbReference type="InterPro" id="IPR001584">
    <property type="entry name" value="Integrase_cat-core"/>
</dbReference>
<evidence type="ECO:0000259" key="9">
    <source>
        <dbReference type="PROSITE" id="PS50994"/>
    </source>
</evidence>
<feature type="compositionally biased region" description="Basic and acidic residues" evidence="6">
    <location>
        <begin position="389"/>
        <end position="410"/>
    </location>
</feature>
<dbReference type="SUPFAM" id="SSF54160">
    <property type="entry name" value="Chromo domain-like"/>
    <property type="match status" value="1"/>
</dbReference>
<evidence type="ECO:0000256" key="6">
    <source>
        <dbReference type="SAM" id="MobiDB-lite"/>
    </source>
</evidence>
<dbReference type="CDD" id="cd00303">
    <property type="entry name" value="retropepsin_like"/>
    <property type="match status" value="1"/>
</dbReference>
<dbReference type="InterPro" id="IPR012337">
    <property type="entry name" value="RNaseH-like_sf"/>
</dbReference>
<evidence type="ECO:0000256" key="3">
    <source>
        <dbReference type="ARBA" id="ARBA00022722"/>
    </source>
</evidence>
<dbReference type="GO" id="GO:0016779">
    <property type="term" value="F:nucleotidyltransferase activity"/>
    <property type="evidence" value="ECO:0007669"/>
    <property type="project" value="UniProtKB-KW"/>
</dbReference>
<keyword evidence="3" id="KW-0540">Nuclease</keyword>
<feature type="domain" description="Reverse transcriptase" evidence="8">
    <location>
        <begin position="678"/>
        <end position="867"/>
    </location>
</feature>
<dbReference type="Gene3D" id="3.30.70.270">
    <property type="match status" value="2"/>
</dbReference>
<dbReference type="OrthoDB" id="2287420at2759"/>
<accession>A0A8H7QDL9</accession>
<dbReference type="EMBL" id="JAEPRC010001234">
    <property type="protein sequence ID" value="KAG2189718.1"/>
    <property type="molecule type" value="Genomic_DNA"/>
</dbReference>
<dbReference type="Gene3D" id="3.30.420.10">
    <property type="entry name" value="Ribonuclease H-like superfamily/Ribonuclease H"/>
    <property type="match status" value="1"/>
</dbReference>
<keyword evidence="1" id="KW-0808">Transferase</keyword>
<dbReference type="Pfam" id="PF00385">
    <property type="entry name" value="Chromo"/>
    <property type="match status" value="1"/>
</dbReference>
<dbReference type="SUPFAM" id="SSF56672">
    <property type="entry name" value="DNA/RNA polymerases"/>
    <property type="match status" value="1"/>
</dbReference>
<dbReference type="Gene3D" id="2.40.70.10">
    <property type="entry name" value="Acid Proteases"/>
    <property type="match status" value="1"/>
</dbReference>
<dbReference type="PANTHER" id="PTHR37984:SF5">
    <property type="entry name" value="PROTEIN NYNRIN-LIKE"/>
    <property type="match status" value="1"/>
</dbReference>
<dbReference type="SUPFAM" id="SSF50630">
    <property type="entry name" value="Acid proteases"/>
    <property type="match status" value="1"/>
</dbReference>
<dbReference type="Proteomes" id="UP000650833">
    <property type="component" value="Unassembled WGS sequence"/>
</dbReference>
<dbReference type="GO" id="GO:0004519">
    <property type="term" value="F:endonuclease activity"/>
    <property type="evidence" value="ECO:0007669"/>
    <property type="project" value="UniProtKB-KW"/>
</dbReference>
<keyword evidence="11" id="KW-1185">Reference proteome</keyword>
<dbReference type="InterPro" id="IPR000953">
    <property type="entry name" value="Chromo/chromo_shadow_dom"/>
</dbReference>
<feature type="compositionally biased region" description="Basic and acidic residues" evidence="6">
    <location>
        <begin position="1854"/>
        <end position="1869"/>
    </location>
</feature>